<dbReference type="AlphaFoldDB" id="A0ABD3W012"/>
<protein>
    <submittedName>
        <fullName evidence="2">Uncharacterized protein</fullName>
    </submittedName>
</protein>
<feature type="region of interest" description="Disordered" evidence="1">
    <location>
        <begin position="300"/>
        <end position="409"/>
    </location>
</feature>
<reference evidence="2 3" key="1">
    <citation type="submission" date="2024-11" db="EMBL/GenBank/DDBJ databases">
        <title>Chromosome-level genome assembly of the freshwater bivalve Anodonta woodiana.</title>
        <authorList>
            <person name="Chen X."/>
        </authorList>
    </citation>
    <scope>NUCLEOTIDE SEQUENCE [LARGE SCALE GENOMIC DNA]</scope>
    <source>
        <strain evidence="2">MN2024</strain>
        <tissue evidence="2">Gills</tissue>
    </source>
</reference>
<keyword evidence="3" id="KW-1185">Reference proteome</keyword>
<feature type="compositionally biased region" description="Basic residues" evidence="1">
    <location>
        <begin position="106"/>
        <end position="121"/>
    </location>
</feature>
<feature type="compositionally biased region" description="Acidic residues" evidence="1">
    <location>
        <begin position="316"/>
        <end position="334"/>
    </location>
</feature>
<dbReference type="Proteomes" id="UP001634394">
    <property type="component" value="Unassembled WGS sequence"/>
</dbReference>
<accession>A0ABD3W012</accession>
<organism evidence="2 3">
    <name type="scientific">Sinanodonta woodiana</name>
    <name type="common">Chinese pond mussel</name>
    <name type="synonym">Anodonta woodiana</name>
    <dbReference type="NCBI Taxonomy" id="1069815"/>
    <lineage>
        <taxon>Eukaryota</taxon>
        <taxon>Metazoa</taxon>
        <taxon>Spiralia</taxon>
        <taxon>Lophotrochozoa</taxon>
        <taxon>Mollusca</taxon>
        <taxon>Bivalvia</taxon>
        <taxon>Autobranchia</taxon>
        <taxon>Heteroconchia</taxon>
        <taxon>Palaeoheterodonta</taxon>
        <taxon>Unionida</taxon>
        <taxon>Unionoidea</taxon>
        <taxon>Unionidae</taxon>
        <taxon>Unioninae</taxon>
        <taxon>Sinanodonta</taxon>
    </lineage>
</organism>
<proteinExistence type="predicted"/>
<feature type="compositionally biased region" description="Acidic residues" evidence="1">
    <location>
        <begin position="387"/>
        <end position="400"/>
    </location>
</feature>
<comment type="caution">
    <text evidence="2">The sequence shown here is derived from an EMBL/GenBank/DDBJ whole genome shotgun (WGS) entry which is preliminary data.</text>
</comment>
<evidence type="ECO:0000256" key="1">
    <source>
        <dbReference type="SAM" id="MobiDB-lite"/>
    </source>
</evidence>
<name>A0ABD3W012_SINWO</name>
<dbReference type="EMBL" id="JBJQND010000009">
    <property type="protein sequence ID" value="KAL3867192.1"/>
    <property type="molecule type" value="Genomic_DNA"/>
</dbReference>
<feature type="non-terminal residue" evidence="2">
    <location>
        <position position="409"/>
    </location>
</feature>
<feature type="region of interest" description="Disordered" evidence="1">
    <location>
        <begin position="106"/>
        <end position="139"/>
    </location>
</feature>
<evidence type="ECO:0000313" key="2">
    <source>
        <dbReference type="EMBL" id="KAL3867192.1"/>
    </source>
</evidence>
<sequence>METEAVTPENALPQLLETVVTELPEIVALLKENVHKIETVVTAFPQLIAICTESVKRTETVVTAMPQLIENIKKTDEQTILMSRLLEFNRDMLDFMKRNVNTRRKKVRRSHVRYKPRRVKTHTPPEDEKDTASGNSSDVTSGFSIKDVTNLVIGDDAHVLNIPGGNITTIDKMLNVNVQQTVSVNISVHGDADREELEASLLQAIREEPKQALCKERKEFEEFVQSVCRGDLKEADKGSIVLVFQTDNIDVFREGFHIHKEKIMRLINKWFSELLRRTKYSNTTYSIDFELGRDRLERSKDSARKSTSFDSNKDDQTDDDSFDDDDSNDDDDDDKNNGAVSIKEHNSVVSRPTLSKISKRSKPPGKTSALEISPSEDTSLDLSEYMHDDDDIKLEATEEAQENHYQSPR</sequence>
<evidence type="ECO:0000313" key="3">
    <source>
        <dbReference type="Proteomes" id="UP001634394"/>
    </source>
</evidence>
<gene>
    <name evidence="2" type="ORF">ACJMK2_044414</name>
</gene>
<feature type="compositionally biased region" description="Polar residues" evidence="1">
    <location>
        <begin position="347"/>
        <end position="356"/>
    </location>
</feature>